<keyword evidence="5 9" id="KW-0812">Transmembrane</keyword>
<feature type="transmembrane region" description="Helical" evidence="9">
    <location>
        <begin position="12"/>
        <end position="31"/>
    </location>
</feature>
<evidence type="ECO:0000256" key="1">
    <source>
        <dbReference type="ARBA" id="ARBA00004651"/>
    </source>
</evidence>
<feature type="transmembrane region" description="Helical" evidence="9">
    <location>
        <begin position="63"/>
        <end position="82"/>
    </location>
</feature>
<feature type="transmembrane region" description="Helical" evidence="9">
    <location>
        <begin position="38"/>
        <end position="57"/>
    </location>
</feature>
<keyword evidence="2" id="KW-0813">Transport</keyword>
<gene>
    <name evidence="11" type="ORF">A3L11_08910</name>
</gene>
<feature type="transmembrane region" description="Helical" evidence="9">
    <location>
        <begin position="201"/>
        <end position="226"/>
    </location>
</feature>
<reference evidence="11 12" key="1">
    <citation type="submission" date="2016-04" db="EMBL/GenBank/DDBJ databases">
        <title>Complete genome sequence of Thermococcus siculi type strain RG-20.</title>
        <authorList>
            <person name="Oger P.M."/>
        </authorList>
    </citation>
    <scope>NUCLEOTIDE SEQUENCE [LARGE SCALE GENOMIC DNA]</scope>
    <source>
        <strain evidence="11 12">RG-20</strain>
    </source>
</reference>
<dbReference type="GO" id="GO:1902600">
    <property type="term" value="P:proton transmembrane transport"/>
    <property type="evidence" value="ECO:0007669"/>
    <property type="project" value="InterPro"/>
</dbReference>
<keyword evidence="12" id="KW-1185">Reference proteome</keyword>
<dbReference type="PANTHER" id="PTHR32507:SF0">
    <property type="entry name" value="NA(+)_H(+) ANTIPORTER 2-RELATED"/>
    <property type="match status" value="1"/>
</dbReference>
<accession>A0A2Z2MLT4</accession>
<evidence type="ECO:0000256" key="6">
    <source>
        <dbReference type="ARBA" id="ARBA00022989"/>
    </source>
</evidence>
<dbReference type="Pfam" id="PF00999">
    <property type="entry name" value="Na_H_Exchanger"/>
    <property type="match status" value="1"/>
</dbReference>
<dbReference type="InterPro" id="IPR038770">
    <property type="entry name" value="Na+/solute_symporter_sf"/>
</dbReference>
<evidence type="ECO:0000313" key="11">
    <source>
        <dbReference type="EMBL" id="ASJ09342.1"/>
    </source>
</evidence>
<protein>
    <submittedName>
        <fullName evidence="11">Sodium:proton antiporter</fullName>
    </submittedName>
</protein>
<dbReference type="Proteomes" id="UP000250125">
    <property type="component" value="Chromosome"/>
</dbReference>
<sequence>MSPPTFEFGIDTIALASLIVLLSGILSMLISRKTKFPFTPLLVIVGILVGPVLSWILPQTARLLFYYVRAFGLFIVLFAAGFSLKLDVLRRHKLVITLLDTIGLLGTALIAGWFFSWVFKVPWPIGFLFGAVVSGTDPATLIPLFQEHRVPKDVETIIITEAIFNGPLAIILTMVAFFLVIPEIVGSSPIEPVLEGTRLYAAAILYFLYQILVSAAIGAAIALLAYHAIERLGLYRSPYTQILGLAMAFGGYVAGEFVGASGFLAVTIIGLVLGNHRDFFKRGSGKVDEAVRRNVEFNDVLSTFSIIFIFVLLGASLELAGLKWETLLTSILVALFVIFVARPLSSIVILPFTGFRRFLFISLEGPKGAVAASMAILPVVLGRVYEIPELIVWGELILNAGLMTVLLSMLLESAWVSVLRRRLLG</sequence>
<feature type="transmembrane region" description="Helical" evidence="9">
    <location>
        <begin position="397"/>
        <end position="419"/>
    </location>
</feature>
<keyword evidence="6 9" id="KW-1133">Transmembrane helix</keyword>
<evidence type="ECO:0000259" key="10">
    <source>
        <dbReference type="Pfam" id="PF00999"/>
    </source>
</evidence>
<evidence type="ECO:0000256" key="7">
    <source>
        <dbReference type="ARBA" id="ARBA00023065"/>
    </source>
</evidence>
<evidence type="ECO:0000256" key="2">
    <source>
        <dbReference type="ARBA" id="ARBA00022448"/>
    </source>
</evidence>
<feature type="transmembrane region" description="Helical" evidence="9">
    <location>
        <begin position="125"/>
        <end position="145"/>
    </location>
</feature>
<evidence type="ECO:0000256" key="3">
    <source>
        <dbReference type="ARBA" id="ARBA00022449"/>
    </source>
</evidence>
<feature type="transmembrane region" description="Helical" evidence="9">
    <location>
        <begin position="367"/>
        <end position="385"/>
    </location>
</feature>
<name>A0A2Z2MLT4_9EURY</name>
<dbReference type="PANTHER" id="PTHR32507">
    <property type="entry name" value="NA(+)/H(+) ANTIPORTER 1"/>
    <property type="match status" value="1"/>
</dbReference>
<feature type="transmembrane region" description="Helical" evidence="9">
    <location>
        <begin position="297"/>
        <end position="315"/>
    </location>
</feature>
<evidence type="ECO:0000256" key="8">
    <source>
        <dbReference type="ARBA" id="ARBA00023136"/>
    </source>
</evidence>
<dbReference type="GO" id="GO:0015297">
    <property type="term" value="F:antiporter activity"/>
    <property type="evidence" value="ECO:0007669"/>
    <property type="project" value="UniProtKB-KW"/>
</dbReference>
<evidence type="ECO:0000313" key="12">
    <source>
        <dbReference type="Proteomes" id="UP000250125"/>
    </source>
</evidence>
<feature type="transmembrane region" description="Helical" evidence="9">
    <location>
        <begin position="157"/>
        <end position="181"/>
    </location>
</feature>
<dbReference type="GO" id="GO:0005886">
    <property type="term" value="C:plasma membrane"/>
    <property type="evidence" value="ECO:0007669"/>
    <property type="project" value="UniProtKB-SubCell"/>
</dbReference>
<keyword evidence="7" id="KW-0406">Ion transport</keyword>
<dbReference type="GeneID" id="33318353"/>
<evidence type="ECO:0000256" key="4">
    <source>
        <dbReference type="ARBA" id="ARBA00022475"/>
    </source>
</evidence>
<proteinExistence type="predicted"/>
<dbReference type="AlphaFoldDB" id="A0A2Z2MLT4"/>
<feature type="domain" description="Cation/H+ exchanger transmembrane" evidence="10">
    <location>
        <begin position="20"/>
        <end position="417"/>
    </location>
</feature>
<feature type="transmembrane region" description="Helical" evidence="9">
    <location>
        <begin position="94"/>
        <end position="119"/>
    </location>
</feature>
<dbReference type="InterPro" id="IPR006153">
    <property type="entry name" value="Cation/H_exchanger_TM"/>
</dbReference>
<organism evidence="11 12">
    <name type="scientific">Thermococcus siculi</name>
    <dbReference type="NCBI Taxonomy" id="72803"/>
    <lineage>
        <taxon>Archaea</taxon>
        <taxon>Methanobacteriati</taxon>
        <taxon>Methanobacteriota</taxon>
        <taxon>Thermococci</taxon>
        <taxon>Thermococcales</taxon>
        <taxon>Thermococcaceae</taxon>
        <taxon>Thermococcus</taxon>
    </lineage>
</organism>
<dbReference type="EMBL" id="CP015103">
    <property type="protein sequence ID" value="ASJ09342.1"/>
    <property type="molecule type" value="Genomic_DNA"/>
</dbReference>
<dbReference type="OrthoDB" id="11709at2157"/>
<comment type="subcellular location">
    <subcellularLocation>
        <location evidence="1">Cell membrane</location>
        <topology evidence="1">Multi-pass membrane protein</topology>
    </subcellularLocation>
</comment>
<evidence type="ECO:0000256" key="9">
    <source>
        <dbReference type="SAM" id="Phobius"/>
    </source>
</evidence>
<feature type="transmembrane region" description="Helical" evidence="9">
    <location>
        <begin position="327"/>
        <end position="355"/>
    </location>
</feature>
<evidence type="ECO:0000256" key="5">
    <source>
        <dbReference type="ARBA" id="ARBA00022692"/>
    </source>
</evidence>
<dbReference type="Gene3D" id="1.20.1530.20">
    <property type="match status" value="1"/>
</dbReference>
<keyword evidence="4" id="KW-1003">Cell membrane</keyword>
<feature type="transmembrane region" description="Helical" evidence="9">
    <location>
        <begin position="260"/>
        <end position="276"/>
    </location>
</feature>
<dbReference type="KEGG" id="tsl:A3L11_08910"/>
<keyword evidence="3" id="KW-0050">Antiport</keyword>
<dbReference type="RefSeq" id="WP_088856571.1">
    <property type="nucleotide sequence ID" value="NZ_CP015103.1"/>
</dbReference>
<keyword evidence="8 9" id="KW-0472">Membrane</keyword>